<dbReference type="EMBL" id="SDOX01000001">
    <property type="protein sequence ID" value="TFJ88447.1"/>
    <property type="molecule type" value="Genomic_DNA"/>
</dbReference>
<organism evidence="3 4">
    <name type="scientific">Nannochloropsis salina CCMP1776</name>
    <dbReference type="NCBI Taxonomy" id="1027361"/>
    <lineage>
        <taxon>Eukaryota</taxon>
        <taxon>Sar</taxon>
        <taxon>Stramenopiles</taxon>
        <taxon>Ochrophyta</taxon>
        <taxon>Eustigmatophyceae</taxon>
        <taxon>Eustigmatales</taxon>
        <taxon>Monodopsidaceae</taxon>
        <taxon>Microchloropsis</taxon>
        <taxon>Microchloropsis salina</taxon>
    </lineage>
</organism>
<comment type="caution">
    <text evidence="3">The sequence shown here is derived from an EMBL/GenBank/DDBJ whole genome shotgun (WGS) entry which is preliminary data.</text>
</comment>
<feature type="compositionally biased region" description="Polar residues" evidence="1">
    <location>
        <begin position="847"/>
        <end position="861"/>
    </location>
</feature>
<dbReference type="Proteomes" id="UP000355283">
    <property type="component" value="Unassembled WGS sequence"/>
</dbReference>
<keyword evidence="4" id="KW-1185">Reference proteome</keyword>
<keyword evidence="2" id="KW-0472">Membrane</keyword>
<sequence>MHESFPCVVGAEAQRIQAEVDEVVKRLIHEQAPSSAAPAPTLWYPHPTYPDIQVSSSGLFRITSTITAATFNLNDVSAAFIFFHIHTHGPQILQSLLFAQLERVKILALLPASCSGSLTSSKDGCVTGSRESHESEGNGSGTDSSIVKMTWAEKKRPAREFVVAQRTGRYRYPSPGASNSCEGSPHLEGDFVYYLATSFKNPHLIPSLLPALSQEAGPPSPVVAPPSPLTKAHAAFPLFALLVGPSTAQNALTLSVILAPGILCQDSSLLPFLRSCLVAMGHYLIDTFSAHRSLNLALPDPSVALISPSATQHRILLRMPDTPSTSLPSPFLPSPSSSSPSSLPPPTYRLVTISYLPSSAGTFLLHGWASKDQSLFPSSYVQKTLHHAFLPGIWRKIRVVISAETKELSLVWRGLRKGKLHRYRVHVRAIPASALSRTLTYLHCLAYLPRVLMGKEETKDKVMTTRTFSLTRPAALVTVIRYPQHMREALFPLATLLPASFSSATSIAAFPVKPASFFPSLSSLPRALRRTSSITTSTPPSLPSSSCFPSSTTTSPLTRPPLSSSLSALLLPYLIPAPNPLLALLDPLFPLAMALGPYAFLYHALHFYPEAALALEELSFPALAVGLGVVHLALSLALQALTTSKLQVYLNLVSLECVVLSQDLWARVLFTLHFLASAGLTMIGALLAQVLAWEGGREGGRAGGREVGREGAVGSAWKSWGGYHRSVQCSSEERSPHAWLTMYLHSFQVDRASEAKLLLIGWMTAVAVMGAGGVGMWHWITGCNRGLNKQLVTILDRARVVAPRLALSTSARSLAGRQGGTGRGEGRDRGEEREGNRRGALSLVGERSSSLGQSGRPSMSGQPLMDAGSRHATPKSAPVVLKSVANQPLWEGQVGPHRNKAGNGVGGGPGAWSVAHGERDGTRTGPGGGRRGGLGLASSPSSASSLPPDGTAAIPPASPLSSLGTEVTSKEGAREEDAMTQNIPRAAGNAEITAGHTTAADPARRLSTSAGVKFQPPAFYGRVVEPDYERDMGQKTLERGLVKSGMVQEKRPSGTGWARRKCWKDVYLVVDAGAVTVYRQRADSSAVLHRLPVAEVGTQKIVGGDKQDAGMILTCGGESVELQCPAGEGEVDKWLSVLQWNAEVALRRA</sequence>
<evidence type="ECO:0000313" key="4">
    <source>
        <dbReference type="Proteomes" id="UP000355283"/>
    </source>
</evidence>
<feature type="transmembrane region" description="Helical" evidence="2">
    <location>
        <begin position="757"/>
        <end position="780"/>
    </location>
</feature>
<feature type="region of interest" description="Disordered" evidence="1">
    <location>
        <begin position="891"/>
        <end position="979"/>
    </location>
</feature>
<name>A0A4D9DDE8_9STRA</name>
<feature type="compositionally biased region" description="Basic and acidic residues" evidence="1">
    <location>
        <begin position="824"/>
        <end position="837"/>
    </location>
</feature>
<feature type="compositionally biased region" description="Low complexity" evidence="1">
    <location>
        <begin position="936"/>
        <end position="950"/>
    </location>
</feature>
<proteinExistence type="predicted"/>
<reference evidence="3 4" key="1">
    <citation type="submission" date="2019-01" db="EMBL/GenBank/DDBJ databases">
        <title>Nuclear Genome Assembly of the Microalgal Biofuel strain Nannochloropsis salina CCMP1776.</title>
        <authorList>
            <person name="Hovde B."/>
        </authorList>
    </citation>
    <scope>NUCLEOTIDE SEQUENCE [LARGE SCALE GENOMIC DNA]</scope>
    <source>
        <strain evidence="3 4">CCMP1776</strain>
    </source>
</reference>
<gene>
    <name evidence="3" type="ORF">NSK_000021</name>
</gene>
<feature type="compositionally biased region" description="Basic and acidic residues" evidence="1">
    <location>
        <begin position="968"/>
        <end position="977"/>
    </location>
</feature>
<evidence type="ECO:0008006" key="5">
    <source>
        <dbReference type="Google" id="ProtNLM"/>
    </source>
</evidence>
<feature type="region of interest" description="Disordered" evidence="1">
    <location>
        <begin position="533"/>
        <end position="559"/>
    </location>
</feature>
<dbReference type="AlphaFoldDB" id="A0A4D9DDE8"/>
<feature type="region of interest" description="Disordered" evidence="1">
    <location>
        <begin position="812"/>
        <end position="875"/>
    </location>
</feature>
<evidence type="ECO:0000256" key="2">
    <source>
        <dbReference type="SAM" id="Phobius"/>
    </source>
</evidence>
<feature type="transmembrane region" description="Helical" evidence="2">
    <location>
        <begin position="588"/>
        <end position="608"/>
    </location>
</feature>
<dbReference type="OrthoDB" id="10398756at2759"/>
<protein>
    <recommendedName>
        <fullName evidence="5">PH domain-containing protein</fullName>
    </recommendedName>
</protein>
<evidence type="ECO:0000313" key="3">
    <source>
        <dbReference type="EMBL" id="TFJ88447.1"/>
    </source>
</evidence>
<keyword evidence="2" id="KW-1133">Transmembrane helix</keyword>
<keyword evidence="2" id="KW-0812">Transmembrane</keyword>
<feature type="region of interest" description="Disordered" evidence="1">
    <location>
        <begin position="116"/>
        <end position="144"/>
    </location>
</feature>
<feature type="compositionally biased region" description="Gly residues" evidence="1">
    <location>
        <begin position="924"/>
        <end position="935"/>
    </location>
</feature>
<accession>A0A4D9DDE8</accession>
<feature type="transmembrane region" description="Helical" evidence="2">
    <location>
        <begin position="672"/>
        <end position="693"/>
    </location>
</feature>
<evidence type="ECO:0000256" key="1">
    <source>
        <dbReference type="SAM" id="MobiDB-lite"/>
    </source>
</evidence>
<feature type="transmembrane region" description="Helical" evidence="2">
    <location>
        <begin position="620"/>
        <end position="641"/>
    </location>
</feature>